<evidence type="ECO:0000256" key="1">
    <source>
        <dbReference type="ARBA" id="ARBA00007754"/>
    </source>
</evidence>
<evidence type="ECO:0000256" key="4">
    <source>
        <dbReference type="PROSITE-ProRule" id="PRU01100"/>
    </source>
</evidence>
<dbReference type="PROSITE" id="PS51175">
    <property type="entry name" value="CBM6"/>
    <property type="match status" value="1"/>
</dbReference>
<feature type="domain" description="CBM6" evidence="5">
    <location>
        <begin position="17"/>
        <end position="133"/>
    </location>
</feature>
<feature type="active site" description="Proton donor" evidence="4">
    <location>
        <position position="316"/>
    </location>
</feature>
<dbReference type="Pfam" id="PF16990">
    <property type="entry name" value="CBM_35"/>
    <property type="match status" value="1"/>
</dbReference>
<dbReference type="Proteomes" id="UP000027982">
    <property type="component" value="Chromosome"/>
</dbReference>
<dbReference type="SUPFAM" id="SSF49785">
    <property type="entry name" value="Galactose-binding domain-like"/>
    <property type="match status" value="1"/>
</dbReference>
<evidence type="ECO:0000313" key="8">
    <source>
        <dbReference type="Proteomes" id="UP000027982"/>
    </source>
</evidence>
<protein>
    <submittedName>
        <fullName evidence="7">Glycosyl hydrolase family 26</fullName>
    </submittedName>
</protein>
<organism evidence="7 8">
    <name type="scientific">Fimbriimonas ginsengisoli Gsoil 348</name>
    <dbReference type="NCBI Taxonomy" id="661478"/>
    <lineage>
        <taxon>Bacteria</taxon>
        <taxon>Bacillati</taxon>
        <taxon>Armatimonadota</taxon>
        <taxon>Fimbriimonadia</taxon>
        <taxon>Fimbriimonadales</taxon>
        <taxon>Fimbriimonadaceae</taxon>
        <taxon>Fimbriimonas</taxon>
    </lineage>
</organism>
<sequence>MLTLALLLGIQTPRISIRLEAENGTLSGPVQEALGTGYSGTGYVTGFTHGSDWVTWRYPAHPGIYDVAIGYRAGSQKGFDLRVNGHSQTGMFAATGERFGVAEAGKVELVEGDNEIALGKGWGYYDIDYIELRPSKPFPAPKRPPLRLSDPLASPHTRDLMRRLIGAYGRRTFTGQYELPDSDFVRTKVGVTPAIIGGDFMTYSPSRAEHGEKPSGITETLIDEAKKGSIVTLSWHWNAPVGLLDKKYKDAQGREIDASWYKGFYTNASTFDVAKAMADPASEERRLLLRDIDVIAVELKKFAALDIPVLWRPLHEAEGGWFWWGAKGAEPTKQLWRLLREQLIGKHGLHNLIWVYNSVNPSWYPGDDAVDIMAIDRYPGDRTDPLTGDWSDLQRRFDGKKLLAIAEFPGAPDIERMHRFGARWSFFVSWVGDLGARGTDPALLERTYKSKRAVNRK</sequence>
<evidence type="ECO:0000313" key="7">
    <source>
        <dbReference type="EMBL" id="AIE86162.1"/>
    </source>
</evidence>
<feature type="domain" description="GH26" evidence="6">
    <location>
        <begin position="143"/>
        <end position="457"/>
    </location>
</feature>
<dbReference type="CDD" id="cd04086">
    <property type="entry name" value="CBM35_mannanase-like"/>
    <property type="match status" value="1"/>
</dbReference>
<dbReference type="InterPro" id="IPR000805">
    <property type="entry name" value="Glyco_hydro_26"/>
</dbReference>
<dbReference type="HOGENOM" id="CLU_016930_1_1_0"/>
<dbReference type="InterPro" id="IPR017853">
    <property type="entry name" value="GH"/>
</dbReference>
<gene>
    <name evidence="7" type="ORF">OP10G_2794</name>
</gene>
<dbReference type="Pfam" id="PF02156">
    <property type="entry name" value="Glyco_hydro_26"/>
    <property type="match status" value="1"/>
</dbReference>
<dbReference type="InterPro" id="IPR022790">
    <property type="entry name" value="GH26_dom"/>
</dbReference>
<proteinExistence type="inferred from homology"/>
<dbReference type="EMBL" id="CP007139">
    <property type="protein sequence ID" value="AIE86162.1"/>
    <property type="molecule type" value="Genomic_DNA"/>
</dbReference>
<dbReference type="PANTHER" id="PTHR40079:SF4">
    <property type="entry name" value="GH26 DOMAIN-CONTAINING PROTEIN-RELATED"/>
    <property type="match status" value="1"/>
</dbReference>
<dbReference type="Gene3D" id="2.60.120.260">
    <property type="entry name" value="Galactose-binding domain-like"/>
    <property type="match status" value="1"/>
</dbReference>
<feature type="active site" description="Nucleophile" evidence="4">
    <location>
        <position position="407"/>
    </location>
</feature>
<dbReference type="KEGG" id="fgi:OP10G_2794"/>
<dbReference type="PRINTS" id="PR00739">
    <property type="entry name" value="GLHYDRLASE26"/>
</dbReference>
<evidence type="ECO:0000256" key="2">
    <source>
        <dbReference type="ARBA" id="ARBA00022801"/>
    </source>
</evidence>
<dbReference type="InterPro" id="IPR008979">
    <property type="entry name" value="Galactose-bd-like_sf"/>
</dbReference>
<dbReference type="GO" id="GO:0016985">
    <property type="term" value="F:mannan endo-1,4-beta-mannosidase activity"/>
    <property type="evidence" value="ECO:0007669"/>
    <property type="project" value="InterPro"/>
</dbReference>
<keyword evidence="2 4" id="KW-0378">Hydrolase</keyword>
<dbReference type="SUPFAM" id="SSF51445">
    <property type="entry name" value="(Trans)glycosidases"/>
    <property type="match status" value="1"/>
</dbReference>
<dbReference type="STRING" id="661478.OP10G_2794"/>
<evidence type="ECO:0000259" key="6">
    <source>
        <dbReference type="PROSITE" id="PS51764"/>
    </source>
</evidence>
<dbReference type="RefSeq" id="WP_025225296.1">
    <property type="nucleotide sequence ID" value="NZ_CP007139.1"/>
</dbReference>
<name>A0A068NS43_FIMGI</name>
<accession>A0A068NS43</accession>
<reference evidence="7 8" key="1">
    <citation type="journal article" date="2014" name="PLoS ONE">
        <title>The first complete genome sequence of the class fimbriimonadia in the phylum armatimonadetes.</title>
        <authorList>
            <person name="Hu Z.Y."/>
            <person name="Wang Y.Z."/>
            <person name="Im W.T."/>
            <person name="Wang S.Y."/>
            <person name="Zhao G.P."/>
            <person name="Zheng H.J."/>
            <person name="Quan Z.X."/>
        </authorList>
    </citation>
    <scope>NUCLEOTIDE SEQUENCE [LARGE SCALE GENOMIC DNA]</scope>
    <source>
        <strain evidence="7">Gsoil 348</strain>
    </source>
</reference>
<dbReference type="PROSITE" id="PS51764">
    <property type="entry name" value="GH26"/>
    <property type="match status" value="1"/>
</dbReference>
<dbReference type="eggNOG" id="COG4124">
    <property type="taxonomic scope" value="Bacteria"/>
</dbReference>
<dbReference type="GO" id="GO:0006080">
    <property type="term" value="P:substituted mannan metabolic process"/>
    <property type="evidence" value="ECO:0007669"/>
    <property type="project" value="InterPro"/>
</dbReference>
<comment type="similarity">
    <text evidence="1 4">Belongs to the glycosyl hydrolase 26 family.</text>
</comment>
<dbReference type="Gene3D" id="3.20.20.80">
    <property type="entry name" value="Glycosidases"/>
    <property type="match status" value="1"/>
</dbReference>
<dbReference type="AlphaFoldDB" id="A0A068NS43"/>
<keyword evidence="8" id="KW-1185">Reference proteome</keyword>
<keyword evidence="3 4" id="KW-0326">Glycosidase</keyword>
<dbReference type="PANTHER" id="PTHR40079">
    <property type="entry name" value="MANNAN ENDO-1,4-BETA-MANNOSIDASE E-RELATED"/>
    <property type="match status" value="1"/>
</dbReference>
<evidence type="ECO:0000259" key="5">
    <source>
        <dbReference type="PROSITE" id="PS51175"/>
    </source>
</evidence>
<dbReference type="InterPro" id="IPR005084">
    <property type="entry name" value="CBM6"/>
</dbReference>
<dbReference type="GO" id="GO:0030246">
    <property type="term" value="F:carbohydrate binding"/>
    <property type="evidence" value="ECO:0007669"/>
    <property type="project" value="InterPro"/>
</dbReference>
<evidence type="ECO:0000256" key="3">
    <source>
        <dbReference type="ARBA" id="ARBA00023295"/>
    </source>
</evidence>